<dbReference type="InterPro" id="IPR029058">
    <property type="entry name" value="AB_hydrolase_fold"/>
</dbReference>
<name>A0A5C4RZ09_PROVB</name>
<evidence type="ECO:0000259" key="1">
    <source>
        <dbReference type="Pfam" id="PF12697"/>
    </source>
</evidence>
<feature type="domain" description="AB hydrolase-1" evidence="1">
    <location>
        <begin position="29"/>
        <end position="278"/>
    </location>
</feature>
<evidence type="ECO:0000313" key="2">
    <source>
        <dbReference type="EMBL" id="TNJ36370.1"/>
    </source>
</evidence>
<dbReference type="PRINTS" id="PR00111">
    <property type="entry name" value="ABHYDROLASE"/>
</dbReference>
<dbReference type="PANTHER" id="PTHR43433">
    <property type="entry name" value="HYDROLASE, ALPHA/BETA FOLD FAMILY PROTEIN"/>
    <property type="match status" value="1"/>
</dbReference>
<keyword evidence="3" id="KW-1185">Reference proteome</keyword>
<sequence length="308" mass="34385">MSYFPNERSNLFYTDTAEQNPAMKEKPAVLFVNGWAISSRYWQPVVDILSREYRCITYDQSGTGKTEIEVNHKPSFTIAGFAREASDLVCHLGLDKGPGLHIVGHSMGGMVATEIALRHADVLRSASIVACGIFEETPFVGFGLFMLGGLIDVSMNMRHLFQADPLKTLFIKRAATKDIGKKYSDIIVEDFTTSDKDATVAVGKFSIDRDALRTYTQHVLAIPAPVMCCVGMEDHTIPPEGTVTLYKVRKQQSSSPSRLVQFMHLGHLPMLEETGEFALQLKKHFEFGEQFHKNPQHSDIENDVIQLS</sequence>
<accession>A0A5C4RZ09</accession>
<dbReference type="AlphaFoldDB" id="A0A5C4RZ09"/>
<gene>
    <name evidence="2" type="ORF">FGF68_07820</name>
</gene>
<dbReference type="RefSeq" id="WP_139626716.1">
    <property type="nucleotide sequence ID" value="NZ_VDCI01000006.1"/>
</dbReference>
<keyword evidence="2" id="KW-0378">Hydrolase</keyword>
<dbReference type="Proteomes" id="UP000309544">
    <property type="component" value="Unassembled WGS sequence"/>
</dbReference>
<comment type="caution">
    <text evidence="2">The sequence shown here is derived from an EMBL/GenBank/DDBJ whole genome shotgun (WGS) entry which is preliminary data.</text>
</comment>
<dbReference type="PANTHER" id="PTHR43433:SF5">
    <property type="entry name" value="AB HYDROLASE-1 DOMAIN-CONTAINING PROTEIN"/>
    <property type="match status" value="1"/>
</dbReference>
<proteinExistence type="predicted"/>
<dbReference type="Gene3D" id="3.40.50.1820">
    <property type="entry name" value="alpha/beta hydrolase"/>
    <property type="match status" value="1"/>
</dbReference>
<reference evidence="2 3" key="1">
    <citation type="submission" date="2019-05" db="EMBL/GenBank/DDBJ databases">
        <title>Draft Whole-Genome sequence of the green sulfur bacterium Prosthecochloris vibrioformis DSM 260.</title>
        <authorList>
            <person name="Meyer T.E."/>
            <person name="Kyndt J.A."/>
        </authorList>
    </citation>
    <scope>NUCLEOTIDE SEQUENCE [LARGE SCALE GENOMIC DNA]</scope>
    <source>
        <strain evidence="2 3">DSM 260</strain>
    </source>
</reference>
<dbReference type="InterPro" id="IPR050471">
    <property type="entry name" value="AB_hydrolase"/>
</dbReference>
<evidence type="ECO:0000313" key="3">
    <source>
        <dbReference type="Proteomes" id="UP000309544"/>
    </source>
</evidence>
<dbReference type="SUPFAM" id="SSF53474">
    <property type="entry name" value="alpha/beta-Hydrolases"/>
    <property type="match status" value="1"/>
</dbReference>
<dbReference type="Pfam" id="PF12697">
    <property type="entry name" value="Abhydrolase_6"/>
    <property type="match status" value="1"/>
</dbReference>
<dbReference type="InterPro" id="IPR000073">
    <property type="entry name" value="AB_hydrolase_1"/>
</dbReference>
<organism evidence="2 3">
    <name type="scientific">Prosthecochloris vibrioformis</name>
    <name type="common">Chlorobium vibrioforme</name>
    <dbReference type="NCBI Taxonomy" id="1098"/>
    <lineage>
        <taxon>Bacteria</taxon>
        <taxon>Pseudomonadati</taxon>
        <taxon>Chlorobiota</taxon>
        <taxon>Chlorobiia</taxon>
        <taxon>Chlorobiales</taxon>
        <taxon>Chlorobiaceae</taxon>
        <taxon>Prosthecochloris</taxon>
    </lineage>
</organism>
<dbReference type="EMBL" id="VDCI01000006">
    <property type="protein sequence ID" value="TNJ36370.1"/>
    <property type="molecule type" value="Genomic_DNA"/>
</dbReference>
<dbReference type="GO" id="GO:0016787">
    <property type="term" value="F:hydrolase activity"/>
    <property type="evidence" value="ECO:0007669"/>
    <property type="project" value="UniProtKB-KW"/>
</dbReference>
<protein>
    <submittedName>
        <fullName evidence="2">Alpha/beta hydrolase</fullName>
    </submittedName>
</protein>